<evidence type="ECO:0000313" key="2">
    <source>
        <dbReference type="Proteomes" id="UP000190044"/>
    </source>
</evidence>
<dbReference type="Proteomes" id="UP000190044">
    <property type="component" value="Unassembled WGS sequence"/>
</dbReference>
<name>A0A1T5BRV2_9SPHN</name>
<proteinExistence type="predicted"/>
<protein>
    <submittedName>
        <fullName evidence="1">Uncharacterized protein</fullName>
    </submittedName>
</protein>
<dbReference type="AlphaFoldDB" id="A0A1T5BRV2"/>
<gene>
    <name evidence="1" type="ORF">SAMN06295937_100781</name>
</gene>
<evidence type="ECO:0000313" key="1">
    <source>
        <dbReference type="EMBL" id="SKB49839.1"/>
    </source>
</evidence>
<dbReference type="EMBL" id="FUYP01000007">
    <property type="protein sequence ID" value="SKB49839.1"/>
    <property type="molecule type" value="Genomic_DNA"/>
</dbReference>
<sequence>MIRYLLCLGLAIGFLVWGLAIGSSWQGIMIILAGWLSGRLWPRSVRNTTHSSDTDHTLHFGLRINS</sequence>
<reference evidence="2" key="1">
    <citation type="submission" date="2017-02" db="EMBL/GenBank/DDBJ databases">
        <authorList>
            <person name="Varghese N."/>
            <person name="Submissions S."/>
        </authorList>
    </citation>
    <scope>NUCLEOTIDE SEQUENCE [LARGE SCALE GENOMIC DNA]</scope>
    <source>
        <strain evidence="2">R11H</strain>
    </source>
</reference>
<keyword evidence="2" id="KW-1185">Reference proteome</keyword>
<organism evidence="1 2">
    <name type="scientific">Sphingopyxis flava</name>
    <dbReference type="NCBI Taxonomy" id="1507287"/>
    <lineage>
        <taxon>Bacteria</taxon>
        <taxon>Pseudomonadati</taxon>
        <taxon>Pseudomonadota</taxon>
        <taxon>Alphaproteobacteria</taxon>
        <taxon>Sphingomonadales</taxon>
        <taxon>Sphingomonadaceae</taxon>
        <taxon>Sphingopyxis</taxon>
    </lineage>
</organism>
<accession>A0A1T5BRV2</accession>